<keyword evidence="3" id="KW-1185">Reference proteome</keyword>
<keyword evidence="2" id="KW-0548">Nucleotidyltransferase</keyword>
<dbReference type="GO" id="GO:0016779">
    <property type="term" value="F:nucleotidyltransferase activity"/>
    <property type="evidence" value="ECO:0007669"/>
    <property type="project" value="UniProtKB-KW"/>
</dbReference>
<proteinExistence type="predicted"/>
<dbReference type="CDD" id="cd04182">
    <property type="entry name" value="GT_2_like_f"/>
    <property type="match status" value="1"/>
</dbReference>
<name>A0A1I3D4P0_9FLAO</name>
<accession>A0A1I3D4P0</accession>
<feature type="domain" description="MobA-like NTP transferase" evidence="1">
    <location>
        <begin position="6"/>
        <end position="164"/>
    </location>
</feature>
<reference evidence="2 3" key="1">
    <citation type="submission" date="2016-10" db="EMBL/GenBank/DDBJ databases">
        <authorList>
            <person name="de Groot N.N."/>
        </authorList>
    </citation>
    <scope>NUCLEOTIDE SEQUENCE [LARGE SCALE GENOMIC DNA]</scope>
    <source>
        <strain evidence="2 3">DSM 26000</strain>
    </source>
</reference>
<gene>
    <name evidence="2" type="ORF">SAMN05443292_0256</name>
</gene>
<dbReference type="InterPro" id="IPR029044">
    <property type="entry name" value="Nucleotide-diphossugar_trans"/>
</dbReference>
<dbReference type="Gene3D" id="3.90.550.10">
    <property type="entry name" value="Spore Coat Polysaccharide Biosynthesis Protein SpsA, Chain A"/>
    <property type="match status" value="1"/>
</dbReference>
<dbReference type="InterPro" id="IPR025877">
    <property type="entry name" value="MobA-like_NTP_Trfase"/>
</dbReference>
<dbReference type="STRING" id="1125876.SAMN05443292_0256"/>
<organism evidence="2 3">
    <name type="scientific">Halpernia frigidisoli</name>
    <dbReference type="NCBI Taxonomy" id="1125876"/>
    <lineage>
        <taxon>Bacteria</taxon>
        <taxon>Pseudomonadati</taxon>
        <taxon>Bacteroidota</taxon>
        <taxon>Flavobacteriia</taxon>
        <taxon>Flavobacteriales</taxon>
        <taxon>Weeksellaceae</taxon>
        <taxon>Chryseobacterium group</taxon>
        <taxon>Halpernia</taxon>
    </lineage>
</organism>
<protein>
    <submittedName>
        <fullName evidence="2">Molybdenum cofactor cytidylyltransferase</fullName>
    </submittedName>
</protein>
<dbReference type="PANTHER" id="PTHR43777">
    <property type="entry name" value="MOLYBDENUM COFACTOR CYTIDYLYLTRANSFERASE"/>
    <property type="match status" value="1"/>
</dbReference>
<dbReference type="SUPFAM" id="SSF53448">
    <property type="entry name" value="Nucleotide-diphospho-sugar transferases"/>
    <property type="match status" value="1"/>
</dbReference>
<dbReference type="RefSeq" id="WP_090078363.1">
    <property type="nucleotide sequence ID" value="NZ_FOQT01000001.1"/>
</dbReference>
<dbReference type="PANTHER" id="PTHR43777:SF1">
    <property type="entry name" value="MOLYBDENUM COFACTOR CYTIDYLYLTRANSFERASE"/>
    <property type="match status" value="1"/>
</dbReference>
<dbReference type="EMBL" id="FOQT01000001">
    <property type="protein sequence ID" value="SFH81646.1"/>
    <property type="molecule type" value="Genomic_DNA"/>
</dbReference>
<evidence type="ECO:0000259" key="1">
    <source>
        <dbReference type="Pfam" id="PF12804"/>
    </source>
</evidence>
<dbReference type="Proteomes" id="UP000198931">
    <property type="component" value="Unassembled WGS sequence"/>
</dbReference>
<keyword evidence="2" id="KW-0808">Transferase</keyword>
<dbReference type="OrthoDB" id="9779263at2"/>
<sequence>MKIALLILAAGNSSRMKTAKQLLPVGDKTLLGLTIENALKTHVEDIFCVLGANSTEIRSNIKDYNIDIIENLNYTEGVSSSISCAIKYLEKSSFDAALIMLGDQPNIKADYLNALILNFKKKPDHIFASKYSKKNGVPAIFPLKYFPDLRKLQGEKGASDLLNNDVLDVKTIDMKVDLTDIDTPEDYKNFIK</sequence>
<evidence type="ECO:0000313" key="3">
    <source>
        <dbReference type="Proteomes" id="UP000198931"/>
    </source>
</evidence>
<dbReference type="Pfam" id="PF12804">
    <property type="entry name" value="NTP_transf_3"/>
    <property type="match status" value="1"/>
</dbReference>
<evidence type="ECO:0000313" key="2">
    <source>
        <dbReference type="EMBL" id="SFH81646.1"/>
    </source>
</evidence>
<dbReference type="AlphaFoldDB" id="A0A1I3D4P0"/>